<keyword evidence="12 21" id="KW-0862">Zinc</keyword>
<comment type="catalytic activity">
    <reaction evidence="1">
        <text>Release of an N-terminal amino acid, Xaa-|-Yaa- from a peptide, amide or arylamide. Xaa is preferably Ala, but may be most amino acids including Pro (slow action). When a terminal hydrophobic residue is followed by a prolyl residue, the two may be released as an intact Xaa-Pro dipeptide.</text>
        <dbReference type="EC" id="3.4.11.2"/>
    </reaction>
</comment>
<dbReference type="FunFam" id="1.10.390.10:FF:000016">
    <property type="entry name" value="Glutamyl aminopeptidase"/>
    <property type="match status" value="1"/>
</dbReference>
<dbReference type="GO" id="GO:0008270">
    <property type="term" value="F:zinc ion binding"/>
    <property type="evidence" value="ECO:0007669"/>
    <property type="project" value="UniProtKB-UniRule"/>
</dbReference>
<keyword evidence="23 27" id="KW-0031">Aminopeptidase</keyword>
<keyword evidence="17" id="KW-1015">Disulfide bond</keyword>
<evidence type="ECO:0000256" key="22">
    <source>
        <dbReference type="PIRSR" id="PIRSR634016-4"/>
    </source>
</evidence>
<keyword evidence="7 23" id="KW-0645">Protease</keyword>
<keyword evidence="8 23" id="KW-0812">Transmembrane</keyword>
<feature type="binding site" evidence="21">
    <location>
        <position position="383"/>
    </location>
    <ligand>
        <name>Zn(2+)</name>
        <dbReference type="ChEBI" id="CHEBI:29105"/>
        <note>catalytic</note>
    </ligand>
</feature>
<dbReference type="GO" id="GO:0042277">
    <property type="term" value="F:peptide binding"/>
    <property type="evidence" value="ECO:0007669"/>
    <property type="project" value="TreeGrafter"/>
</dbReference>
<evidence type="ECO:0000256" key="14">
    <source>
        <dbReference type="ARBA" id="ARBA00022989"/>
    </source>
</evidence>
<feature type="active site" description="Proton acceptor" evidence="20">
    <location>
        <position position="384"/>
    </location>
</feature>
<evidence type="ECO:0000256" key="15">
    <source>
        <dbReference type="ARBA" id="ARBA00023049"/>
    </source>
</evidence>
<dbReference type="GO" id="GO:0006508">
    <property type="term" value="P:proteolysis"/>
    <property type="evidence" value="ECO:0007669"/>
    <property type="project" value="UniProtKB-KW"/>
</dbReference>
<gene>
    <name evidence="27" type="ORF">ALC57_13408</name>
</gene>
<feature type="domain" description="Peptidase M1 membrane alanine aminopeptidase" evidence="24">
    <location>
        <begin position="308"/>
        <end position="536"/>
    </location>
</feature>
<evidence type="ECO:0000256" key="2">
    <source>
        <dbReference type="ARBA" id="ARBA00004606"/>
    </source>
</evidence>
<dbReference type="SUPFAM" id="SSF63737">
    <property type="entry name" value="Leukotriene A4 hydrolase N-terminal domain"/>
    <property type="match status" value="1"/>
</dbReference>
<evidence type="ECO:0000256" key="18">
    <source>
        <dbReference type="ARBA" id="ARBA00023180"/>
    </source>
</evidence>
<keyword evidence="14 23" id="KW-1133">Transmembrane helix</keyword>
<keyword evidence="5" id="KW-1003">Cell membrane</keyword>
<evidence type="ECO:0000256" key="19">
    <source>
        <dbReference type="ARBA" id="ARBA00023288"/>
    </source>
</evidence>
<evidence type="ECO:0000256" key="21">
    <source>
        <dbReference type="PIRSR" id="PIRSR634016-3"/>
    </source>
</evidence>
<keyword evidence="13" id="KW-0735">Signal-anchor</keyword>
<feature type="site" description="Transition state stabilizer" evidence="22">
    <location>
        <position position="469"/>
    </location>
</feature>
<dbReference type="GO" id="GO:0005886">
    <property type="term" value="C:plasma membrane"/>
    <property type="evidence" value="ECO:0007669"/>
    <property type="project" value="UniProtKB-SubCell"/>
</dbReference>
<dbReference type="EMBL" id="KQ980713">
    <property type="protein sequence ID" value="KYN14241.1"/>
    <property type="molecule type" value="Genomic_DNA"/>
</dbReference>
<keyword evidence="9 21" id="KW-0479">Metal-binding</keyword>
<dbReference type="GO" id="GO:0043171">
    <property type="term" value="P:peptide catabolic process"/>
    <property type="evidence" value="ECO:0007669"/>
    <property type="project" value="TreeGrafter"/>
</dbReference>
<dbReference type="InterPro" id="IPR001930">
    <property type="entry name" value="Peptidase_M1"/>
</dbReference>
<dbReference type="AlphaFoldDB" id="A0A195DN37"/>
<evidence type="ECO:0000256" key="11">
    <source>
        <dbReference type="ARBA" id="ARBA00022801"/>
    </source>
</evidence>
<name>A0A195DN37_9HYME</name>
<dbReference type="PRINTS" id="PR00756">
    <property type="entry name" value="ALADIPTASE"/>
</dbReference>
<dbReference type="Gene3D" id="1.10.390.10">
    <property type="entry name" value="Neutral Protease Domain 2"/>
    <property type="match status" value="1"/>
</dbReference>
<reference evidence="27 28" key="1">
    <citation type="submission" date="2015-09" db="EMBL/GenBank/DDBJ databases">
        <title>Trachymyrmex cornetzi WGS genome.</title>
        <authorList>
            <person name="Nygaard S."/>
            <person name="Hu H."/>
            <person name="Boomsma J."/>
            <person name="Zhang G."/>
        </authorList>
    </citation>
    <scope>NUCLEOTIDE SEQUENCE [LARGE SCALE GENOMIC DNA]</scope>
    <source>
        <strain evidence="27">Tcor2-1</strain>
        <tissue evidence="27">Whole body</tissue>
    </source>
</reference>
<evidence type="ECO:0000256" key="23">
    <source>
        <dbReference type="RuleBase" id="RU364040"/>
    </source>
</evidence>
<accession>A0A195DN37</accession>
<dbReference type="InterPro" id="IPR050344">
    <property type="entry name" value="Peptidase_M1_aminopeptidases"/>
</dbReference>
<evidence type="ECO:0000256" key="3">
    <source>
        <dbReference type="ARBA" id="ARBA00004609"/>
    </source>
</evidence>
<keyword evidence="28" id="KW-1185">Reference proteome</keyword>
<evidence type="ECO:0000256" key="7">
    <source>
        <dbReference type="ARBA" id="ARBA00022670"/>
    </source>
</evidence>
<dbReference type="Pfam" id="PF01433">
    <property type="entry name" value="Peptidase_M1"/>
    <property type="match status" value="1"/>
</dbReference>
<dbReference type="PANTHER" id="PTHR11533:SF294">
    <property type="entry name" value="THYROTROPIN-RELEASING HORMONE-DEGRADING ECTOENZYME"/>
    <property type="match status" value="1"/>
</dbReference>
<evidence type="ECO:0000256" key="5">
    <source>
        <dbReference type="ARBA" id="ARBA00022475"/>
    </source>
</evidence>
<evidence type="ECO:0000256" key="13">
    <source>
        <dbReference type="ARBA" id="ARBA00022968"/>
    </source>
</evidence>
<keyword evidence="10" id="KW-0732">Signal</keyword>
<evidence type="ECO:0000259" key="26">
    <source>
        <dbReference type="Pfam" id="PF17900"/>
    </source>
</evidence>
<evidence type="ECO:0000256" key="8">
    <source>
        <dbReference type="ARBA" id="ARBA00022692"/>
    </source>
</evidence>
<evidence type="ECO:0000313" key="27">
    <source>
        <dbReference type="EMBL" id="KYN14241.1"/>
    </source>
</evidence>
<dbReference type="SUPFAM" id="SSF55486">
    <property type="entry name" value="Metalloproteases ('zincins'), catalytic domain"/>
    <property type="match status" value="1"/>
</dbReference>
<evidence type="ECO:0000256" key="16">
    <source>
        <dbReference type="ARBA" id="ARBA00023136"/>
    </source>
</evidence>
<dbReference type="InterPro" id="IPR045357">
    <property type="entry name" value="Aminopeptidase_N-like_N"/>
</dbReference>
<proteinExistence type="inferred from homology"/>
<keyword evidence="19" id="KW-0449">Lipoprotein</keyword>
<evidence type="ECO:0000256" key="4">
    <source>
        <dbReference type="ARBA" id="ARBA00010136"/>
    </source>
</evidence>
<dbReference type="FunFam" id="1.25.50.20:FF:000001">
    <property type="entry name" value="Aminopeptidase"/>
    <property type="match status" value="1"/>
</dbReference>
<dbReference type="GO" id="GO:0070006">
    <property type="term" value="F:metalloaminopeptidase activity"/>
    <property type="evidence" value="ECO:0007669"/>
    <property type="project" value="TreeGrafter"/>
</dbReference>
<evidence type="ECO:0000256" key="12">
    <source>
        <dbReference type="ARBA" id="ARBA00022833"/>
    </source>
</evidence>
<evidence type="ECO:0000256" key="20">
    <source>
        <dbReference type="PIRSR" id="PIRSR634016-1"/>
    </source>
</evidence>
<keyword evidence="16 23" id="KW-0472">Membrane</keyword>
<dbReference type="Pfam" id="PF11838">
    <property type="entry name" value="ERAP1_C"/>
    <property type="match status" value="1"/>
</dbReference>
<evidence type="ECO:0000256" key="1">
    <source>
        <dbReference type="ARBA" id="ARBA00000098"/>
    </source>
</evidence>
<dbReference type="InterPro" id="IPR014782">
    <property type="entry name" value="Peptidase_M1_dom"/>
</dbReference>
<dbReference type="Pfam" id="PF17900">
    <property type="entry name" value="Peptidase_M1_N"/>
    <property type="match status" value="1"/>
</dbReference>
<dbReference type="Gene3D" id="2.60.40.1730">
    <property type="entry name" value="tricorn interacting facor f3 domain"/>
    <property type="match status" value="1"/>
</dbReference>
<dbReference type="STRING" id="471704.A0A195DN37"/>
<dbReference type="EC" id="3.4.11.-" evidence="23"/>
<protein>
    <recommendedName>
        <fullName evidence="23">Aminopeptidase</fullName>
        <ecNumber evidence="23">3.4.11.-</ecNumber>
    </recommendedName>
</protein>
<evidence type="ECO:0000256" key="10">
    <source>
        <dbReference type="ARBA" id="ARBA00022729"/>
    </source>
</evidence>
<dbReference type="Gene3D" id="1.25.50.20">
    <property type="match status" value="1"/>
</dbReference>
<evidence type="ECO:0000313" key="28">
    <source>
        <dbReference type="Proteomes" id="UP000078492"/>
    </source>
</evidence>
<keyword evidence="15 23" id="KW-0482">Metalloprotease</keyword>
<dbReference type="InterPro" id="IPR042097">
    <property type="entry name" value="Aminopeptidase_N-like_N_sf"/>
</dbReference>
<evidence type="ECO:0000256" key="9">
    <source>
        <dbReference type="ARBA" id="ARBA00022723"/>
    </source>
</evidence>
<evidence type="ECO:0000259" key="25">
    <source>
        <dbReference type="Pfam" id="PF11838"/>
    </source>
</evidence>
<keyword evidence="6" id="KW-0336">GPI-anchor</keyword>
<dbReference type="FunFam" id="2.60.40.1730:FF:000012">
    <property type="entry name" value="Aminopeptidase N"/>
    <property type="match status" value="1"/>
</dbReference>
<comment type="similarity">
    <text evidence="4 23">Belongs to the peptidase M1 family.</text>
</comment>
<sequence length="973" mass="113127">MDTNTTTFVRKNGCTIPWYCASFLGVFFLFSLAATGLLVYYFAPCHEKQVSTSTETDIFSPVIPTKKDIDIRLPRNIVPDLYELWLIPFIWEGNFTFHGEIKILVNVTNDTNNVTLHAVDIKINESFTSIREYSSNDKSNNKTTVIGITEQKNDADRQFHVIKTSKLKKGKQYIIHLKFIGYLNDDLHGFYRSSYTVDNQTRWIATTQFEPTDARRAFPCFDEPALKAKFQINIARPQNMTSISNMPKKGKTTPLPDLDTYVWDHYERSVPMSTYLVAFIVFDFDVKKSKDGDFRIWARPDAIAQTEYSLSIGPKMLKFYEDYFKIKYPLPKMDIAALPDFEAGAMENWGLMMFREKALLYQKEEDGITDNDSKQLIALVLAHELSHQWFGNLVTASWWTDLWLNEGFASYMEYIGTNAVEPKWRVLEQYVVHELQSSFTLDALESSHPISIEVDYPDEINEIFDAITYVKGSAVIRMMDHFLTTDVFKKGLTNYLNEKAYQSAESNDLWYALTKQAHKDKILDPNITVKKIMDTWTLQTGFPVVTVLRNYSNGSIILTQERFLLDNNATRITSDKWEPLWWIPITYTTEKQLNFNNTQPVKWMKAERSITLNDLDVKPSQWILFNVQETGYYRVNYDTANWKLIIKQLNNITNFKNISVINRAQLVDDALNLARAGKLDYDIAFNITSYLGHETEYLPWKATFRALTYLNNMLIKSRGYDKFRLHVLKLLDNAYKQVGFVDKPEDSQMTVFNRINILNWACYLDHEHCVMKAVQYFKYWRNTPNPDINNPIPPNLKSVVYCTAIRVGGQSEWKFAWQRYLAANVGSEKDLLLQALSCTREIWLLSRYLDWAVTENSGIRKQDAIRVFESVAGNVAGRSLTFDYIRNKWMDLRKYFGISSSISAMNAIIPSVAGNINTRYELKDLINFVKEHLNEFSNATRTLHQVIENAESNIRWFDKHHVKIYNWLQKNIV</sequence>
<feature type="binding site" evidence="21">
    <location>
        <position position="387"/>
    </location>
    <ligand>
        <name>Zn(2+)</name>
        <dbReference type="ChEBI" id="CHEBI:29105"/>
        <note>catalytic</note>
    </ligand>
</feature>
<dbReference type="PANTHER" id="PTHR11533">
    <property type="entry name" value="PROTEASE M1 ZINC METALLOPROTEASE"/>
    <property type="match status" value="1"/>
</dbReference>
<evidence type="ECO:0000256" key="6">
    <source>
        <dbReference type="ARBA" id="ARBA00022622"/>
    </source>
</evidence>
<feature type="domain" description="ERAP1-like C-terminal" evidence="25">
    <location>
        <begin position="622"/>
        <end position="951"/>
    </location>
</feature>
<dbReference type="CDD" id="cd09601">
    <property type="entry name" value="M1_APN-Q_like"/>
    <property type="match status" value="1"/>
</dbReference>
<feature type="domain" description="Aminopeptidase N-like N-terminal" evidence="26">
    <location>
        <begin position="79"/>
        <end position="276"/>
    </location>
</feature>
<evidence type="ECO:0000259" key="24">
    <source>
        <dbReference type="Pfam" id="PF01433"/>
    </source>
</evidence>
<dbReference type="InterPro" id="IPR024571">
    <property type="entry name" value="ERAP1-like_C_dom"/>
</dbReference>
<dbReference type="GO" id="GO:0016285">
    <property type="term" value="F:alanyl aminopeptidase activity"/>
    <property type="evidence" value="ECO:0007669"/>
    <property type="project" value="UniProtKB-EC"/>
</dbReference>
<dbReference type="InterPro" id="IPR034016">
    <property type="entry name" value="M1_APN-typ"/>
</dbReference>
<feature type="transmembrane region" description="Helical" evidence="23">
    <location>
        <begin position="18"/>
        <end position="43"/>
    </location>
</feature>
<keyword evidence="18" id="KW-0325">Glycoprotein</keyword>
<comment type="cofactor">
    <cofactor evidence="21 23">
        <name>Zn(2+)</name>
        <dbReference type="ChEBI" id="CHEBI:29105"/>
    </cofactor>
    <text evidence="21 23">Binds 1 zinc ion per subunit.</text>
</comment>
<evidence type="ECO:0000256" key="17">
    <source>
        <dbReference type="ARBA" id="ARBA00023157"/>
    </source>
</evidence>
<keyword evidence="11 23" id="KW-0378">Hydrolase</keyword>
<organism evidence="27 28">
    <name type="scientific">Trachymyrmex cornetzi</name>
    <dbReference type="NCBI Taxonomy" id="471704"/>
    <lineage>
        <taxon>Eukaryota</taxon>
        <taxon>Metazoa</taxon>
        <taxon>Ecdysozoa</taxon>
        <taxon>Arthropoda</taxon>
        <taxon>Hexapoda</taxon>
        <taxon>Insecta</taxon>
        <taxon>Pterygota</taxon>
        <taxon>Neoptera</taxon>
        <taxon>Endopterygota</taxon>
        <taxon>Hymenoptera</taxon>
        <taxon>Apocrita</taxon>
        <taxon>Aculeata</taxon>
        <taxon>Formicoidea</taxon>
        <taxon>Formicidae</taxon>
        <taxon>Myrmicinae</taxon>
        <taxon>Trachymyrmex</taxon>
    </lineage>
</organism>
<dbReference type="FunFam" id="2.60.40.1910:FF:000008">
    <property type="entry name" value="Aminopeptidase"/>
    <property type="match status" value="1"/>
</dbReference>
<dbReference type="GO" id="GO:0005737">
    <property type="term" value="C:cytoplasm"/>
    <property type="evidence" value="ECO:0007669"/>
    <property type="project" value="TreeGrafter"/>
</dbReference>
<feature type="binding site" evidence="21">
    <location>
        <position position="406"/>
    </location>
    <ligand>
        <name>Zn(2+)</name>
        <dbReference type="ChEBI" id="CHEBI:29105"/>
        <note>catalytic</note>
    </ligand>
</feature>
<dbReference type="GO" id="GO:0098552">
    <property type="term" value="C:side of membrane"/>
    <property type="evidence" value="ECO:0007669"/>
    <property type="project" value="UniProtKB-KW"/>
</dbReference>
<dbReference type="Gene3D" id="2.60.40.1910">
    <property type="match status" value="1"/>
</dbReference>
<comment type="subcellular location">
    <subcellularLocation>
        <location evidence="3">Cell membrane</location>
        <topology evidence="3">Lipid-anchor</topology>
        <topology evidence="3">GPI-anchor</topology>
    </subcellularLocation>
    <subcellularLocation>
        <location evidence="2">Membrane</location>
        <topology evidence="2">Single-pass type II membrane protein</topology>
    </subcellularLocation>
</comment>
<dbReference type="InterPro" id="IPR027268">
    <property type="entry name" value="Peptidase_M4/M1_CTD_sf"/>
</dbReference>
<dbReference type="Proteomes" id="UP000078492">
    <property type="component" value="Unassembled WGS sequence"/>
</dbReference>
<dbReference type="GO" id="GO:0005615">
    <property type="term" value="C:extracellular space"/>
    <property type="evidence" value="ECO:0007669"/>
    <property type="project" value="TreeGrafter"/>
</dbReference>